<dbReference type="AlphaFoldDB" id="A0A7V8NR02"/>
<protein>
    <submittedName>
        <fullName evidence="1">Uncharacterized protein</fullName>
    </submittedName>
</protein>
<gene>
    <name evidence="1" type="ORF">HRJ53_12135</name>
</gene>
<name>A0A7V8NR02_9BACT</name>
<evidence type="ECO:0000313" key="2">
    <source>
        <dbReference type="Proteomes" id="UP000567293"/>
    </source>
</evidence>
<feature type="non-terminal residue" evidence="1">
    <location>
        <position position="76"/>
    </location>
</feature>
<evidence type="ECO:0000313" key="1">
    <source>
        <dbReference type="EMBL" id="MBA0085737.1"/>
    </source>
</evidence>
<reference evidence="1" key="1">
    <citation type="submission" date="2020-06" db="EMBL/GenBank/DDBJ databases">
        <title>Legume-microbial interactions unlock mineral nutrients during tropical forest succession.</title>
        <authorList>
            <person name="Epihov D.Z."/>
        </authorList>
    </citation>
    <scope>NUCLEOTIDE SEQUENCE [LARGE SCALE GENOMIC DNA]</scope>
    <source>
        <strain evidence="1">Pan2503</strain>
    </source>
</reference>
<proteinExistence type="predicted"/>
<organism evidence="1 2">
    <name type="scientific">Candidatus Acidiferrum panamense</name>
    <dbReference type="NCBI Taxonomy" id="2741543"/>
    <lineage>
        <taxon>Bacteria</taxon>
        <taxon>Pseudomonadati</taxon>
        <taxon>Acidobacteriota</taxon>
        <taxon>Terriglobia</taxon>
        <taxon>Candidatus Acidiferrales</taxon>
        <taxon>Candidatus Acidiferrum</taxon>
    </lineage>
</organism>
<sequence>MRTGYHVNSNMPREEYLIPLKLTWTSPGALEPEAVLYPAPSIEKYAFADQPLSVFSGNFDLVAHFKVKGDAPAGPG</sequence>
<dbReference type="EMBL" id="JACDQQ010001185">
    <property type="protein sequence ID" value="MBA0085737.1"/>
    <property type="molecule type" value="Genomic_DNA"/>
</dbReference>
<comment type="caution">
    <text evidence="1">The sequence shown here is derived from an EMBL/GenBank/DDBJ whole genome shotgun (WGS) entry which is preliminary data.</text>
</comment>
<keyword evidence="2" id="KW-1185">Reference proteome</keyword>
<dbReference type="Proteomes" id="UP000567293">
    <property type="component" value="Unassembled WGS sequence"/>
</dbReference>
<accession>A0A7V8NR02</accession>